<name>A0A7X2PDB4_9SPIO</name>
<sequence length="160" mass="18729">MIALMDLMTGKLYMDISVTDIVTRAGVAIASFYRNFNSIDDVINAISDEILEELIEDLSPILLHHDERRCRKFLFNHFYRIESRHEQIKKIRFENMSIIFNKNEDKIQKNEALVKSDTINDKYIAVGIIGLINSITKKWVDTGMKETLEEMINFLMSFFN</sequence>
<dbReference type="EMBL" id="VUNN01000016">
    <property type="protein sequence ID" value="MSU06736.1"/>
    <property type="molecule type" value="Genomic_DNA"/>
</dbReference>
<keyword evidence="1 2" id="KW-0238">DNA-binding</keyword>
<dbReference type="PROSITE" id="PS50977">
    <property type="entry name" value="HTH_TETR_2"/>
    <property type="match status" value="1"/>
</dbReference>
<comment type="caution">
    <text evidence="4">The sequence shown here is derived from an EMBL/GenBank/DDBJ whole genome shotgun (WGS) entry which is preliminary data.</text>
</comment>
<gene>
    <name evidence="4" type="ORF">FYJ80_08105</name>
</gene>
<dbReference type="PANTHER" id="PTHR43479">
    <property type="entry name" value="ACREF/ENVCD OPERON REPRESSOR-RELATED"/>
    <property type="match status" value="1"/>
</dbReference>
<protein>
    <submittedName>
        <fullName evidence="4">TetR/AcrR family transcriptional regulator</fullName>
    </submittedName>
</protein>
<dbReference type="AlphaFoldDB" id="A0A7X2PDB4"/>
<evidence type="ECO:0000256" key="1">
    <source>
        <dbReference type="ARBA" id="ARBA00023125"/>
    </source>
</evidence>
<reference evidence="4 5" key="1">
    <citation type="submission" date="2019-08" db="EMBL/GenBank/DDBJ databases">
        <title>In-depth cultivation of the pig gut microbiome towards novel bacterial diversity and tailored functional studies.</title>
        <authorList>
            <person name="Wylensek D."/>
            <person name="Hitch T.C.A."/>
            <person name="Clavel T."/>
        </authorList>
    </citation>
    <scope>NUCLEOTIDE SEQUENCE [LARGE SCALE GENOMIC DNA]</scope>
    <source>
        <strain evidence="4 5">NM-380-WT-3C1</strain>
    </source>
</reference>
<accession>A0A7X2PDB4</accession>
<feature type="domain" description="HTH tetR-type" evidence="3">
    <location>
        <begin position="1"/>
        <end position="54"/>
    </location>
</feature>
<dbReference type="InterPro" id="IPR009057">
    <property type="entry name" value="Homeodomain-like_sf"/>
</dbReference>
<organism evidence="4 5">
    <name type="scientific">Bullifex porci</name>
    <dbReference type="NCBI Taxonomy" id="2606638"/>
    <lineage>
        <taxon>Bacteria</taxon>
        <taxon>Pseudomonadati</taxon>
        <taxon>Spirochaetota</taxon>
        <taxon>Spirochaetia</taxon>
        <taxon>Spirochaetales</taxon>
        <taxon>Spirochaetaceae</taxon>
        <taxon>Bullifex</taxon>
    </lineage>
</organism>
<evidence type="ECO:0000256" key="2">
    <source>
        <dbReference type="PROSITE-ProRule" id="PRU00335"/>
    </source>
</evidence>
<keyword evidence="5" id="KW-1185">Reference proteome</keyword>
<dbReference type="GO" id="GO:0003677">
    <property type="term" value="F:DNA binding"/>
    <property type="evidence" value="ECO:0007669"/>
    <property type="project" value="UniProtKB-UniRule"/>
</dbReference>
<dbReference type="Gene3D" id="1.10.357.10">
    <property type="entry name" value="Tetracycline Repressor, domain 2"/>
    <property type="match status" value="1"/>
</dbReference>
<evidence type="ECO:0000313" key="4">
    <source>
        <dbReference type="EMBL" id="MSU06736.1"/>
    </source>
</evidence>
<proteinExistence type="predicted"/>
<feature type="DNA-binding region" description="H-T-H motif" evidence="2">
    <location>
        <begin position="17"/>
        <end position="36"/>
    </location>
</feature>
<dbReference type="SUPFAM" id="SSF46689">
    <property type="entry name" value="Homeodomain-like"/>
    <property type="match status" value="1"/>
</dbReference>
<evidence type="ECO:0000259" key="3">
    <source>
        <dbReference type="PROSITE" id="PS50977"/>
    </source>
</evidence>
<evidence type="ECO:0000313" key="5">
    <source>
        <dbReference type="Proteomes" id="UP000460549"/>
    </source>
</evidence>
<dbReference type="InterPro" id="IPR050624">
    <property type="entry name" value="HTH-type_Tx_Regulator"/>
</dbReference>
<dbReference type="PANTHER" id="PTHR43479:SF11">
    <property type="entry name" value="ACREF_ENVCD OPERON REPRESSOR-RELATED"/>
    <property type="match status" value="1"/>
</dbReference>
<dbReference type="Proteomes" id="UP000460549">
    <property type="component" value="Unassembled WGS sequence"/>
</dbReference>
<dbReference type="InterPro" id="IPR001647">
    <property type="entry name" value="HTH_TetR"/>
</dbReference>